<accession>A0A0P0VU79</accession>
<dbReference type="Proteomes" id="UP000059680">
    <property type="component" value="Chromosome 3"/>
</dbReference>
<protein>
    <submittedName>
        <fullName evidence="1">Os03g0188701 protein</fullName>
    </submittedName>
</protein>
<reference evidence="1 2" key="3">
    <citation type="journal article" date="2013" name="Rice">
        <title>Improvement of the Oryza sativa Nipponbare reference genome using next generation sequence and optical map data.</title>
        <authorList>
            <person name="Kawahara Y."/>
            <person name="de la Bastide M."/>
            <person name="Hamilton J.P."/>
            <person name="Kanamori H."/>
            <person name="McCombie W.R."/>
            <person name="Ouyang S."/>
            <person name="Schwartz D.C."/>
            <person name="Tanaka T."/>
            <person name="Wu J."/>
            <person name="Zhou S."/>
            <person name="Childs K.L."/>
            <person name="Davidson R.M."/>
            <person name="Lin H."/>
            <person name="Quesada-Ocampo L."/>
            <person name="Vaillancourt B."/>
            <person name="Sakai H."/>
            <person name="Lee S.S."/>
            <person name="Kim J."/>
            <person name="Numa H."/>
            <person name="Itoh T."/>
            <person name="Buell C.R."/>
            <person name="Matsumoto T."/>
        </authorList>
    </citation>
    <scope>NUCLEOTIDE SEQUENCE [LARGE SCALE GENOMIC DNA]</scope>
    <source>
        <strain evidence="2">cv. Nipponbare</strain>
    </source>
</reference>
<name>A0A0P0VU79_ORYSJ</name>
<reference evidence="2" key="1">
    <citation type="journal article" date="2005" name="Nature">
        <title>The map-based sequence of the rice genome.</title>
        <authorList>
            <consortium name="International rice genome sequencing project (IRGSP)"/>
            <person name="Matsumoto T."/>
            <person name="Wu J."/>
            <person name="Kanamori H."/>
            <person name="Katayose Y."/>
            <person name="Fujisawa M."/>
            <person name="Namiki N."/>
            <person name="Mizuno H."/>
            <person name="Yamamoto K."/>
            <person name="Antonio B.A."/>
            <person name="Baba T."/>
            <person name="Sakata K."/>
            <person name="Nagamura Y."/>
            <person name="Aoki H."/>
            <person name="Arikawa K."/>
            <person name="Arita K."/>
            <person name="Bito T."/>
            <person name="Chiden Y."/>
            <person name="Fujitsuka N."/>
            <person name="Fukunaka R."/>
            <person name="Hamada M."/>
            <person name="Harada C."/>
            <person name="Hayashi A."/>
            <person name="Hijishita S."/>
            <person name="Honda M."/>
            <person name="Hosokawa S."/>
            <person name="Ichikawa Y."/>
            <person name="Idonuma A."/>
            <person name="Iijima M."/>
            <person name="Ikeda M."/>
            <person name="Ikeno M."/>
            <person name="Ito K."/>
            <person name="Ito S."/>
            <person name="Ito T."/>
            <person name="Ito Y."/>
            <person name="Ito Y."/>
            <person name="Iwabuchi A."/>
            <person name="Kamiya K."/>
            <person name="Karasawa W."/>
            <person name="Kurita K."/>
            <person name="Katagiri S."/>
            <person name="Kikuta A."/>
            <person name="Kobayashi H."/>
            <person name="Kobayashi N."/>
            <person name="Machita K."/>
            <person name="Maehara T."/>
            <person name="Masukawa M."/>
            <person name="Mizubayashi T."/>
            <person name="Mukai Y."/>
            <person name="Nagasaki H."/>
            <person name="Nagata Y."/>
            <person name="Naito S."/>
            <person name="Nakashima M."/>
            <person name="Nakama Y."/>
            <person name="Nakamichi Y."/>
            <person name="Nakamura M."/>
            <person name="Meguro A."/>
            <person name="Negishi M."/>
            <person name="Ohta I."/>
            <person name="Ohta T."/>
            <person name="Okamoto M."/>
            <person name="Ono N."/>
            <person name="Saji S."/>
            <person name="Sakaguchi M."/>
            <person name="Sakai K."/>
            <person name="Shibata M."/>
            <person name="Shimokawa T."/>
            <person name="Song J."/>
            <person name="Takazaki Y."/>
            <person name="Terasawa K."/>
            <person name="Tsugane M."/>
            <person name="Tsuji K."/>
            <person name="Ueda S."/>
            <person name="Waki K."/>
            <person name="Yamagata H."/>
            <person name="Yamamoto M."/>
            <person name="Yamamoto S."/>
            <person name="Yamane H."/>
            <person name="Yoshiki S."/>
            <person name="Yoshihara R."/>
            <person name="Yukawa K."/>
            <person name="Zhong H."/>
            <person name="Yano M."/>
            <person name="Yuan Q."/>
            <person name="Ouyang S."/>
            <person name="Liu J."/>
            <person name="Jones K.M."/>
            <person name="Gansberger K."/>
            <person name="Moffat K."/>
            <person name="Hill J."/>
            <person name="Bera J."/>
            <person name="Fadrosh D."/>
            <person name="Jin S."/>
            <person name="Johri S."/>
            <person name="Kim M."/>
            <person name="Overton L."/>
            <person name="Reardon M."/>
            <person name="Tsitrin T."/>
            <person name="Vuong H."/>
            <person name="Weaver B."/>
            <person name="Ciecko A."/>
            <person name="Tallon L."/>
            <person name="Jackson J."/>
            <person name="Pai G."/>
            <person name="Aken S.V."/>
            <person name="Utterback T."/>
            <person name="Reidmuller S."/>
            <person name="Feldblyum T."/>
            <person name="Hsiao J."/>
            <person name="Zismann V."/>
            <person name="Iobst S."/>
            <person name="de Vazeille A.R."/>
            <person name="Buell C.R."/>
            <person name="Ying K."/>
            <person name="Li Y."/>
            <person name="Lu T."/>
            <person name="Huang Y."/>
            <person name="Zhao Q."/>
            <person name="Feng Q."/>
            <person name="Zhang L."/>
            <person name="Zhu J."/>
            <person name="Weng Q."/>
            <person name="Mu J."/>
            <person name="Lu Y."/>
            <person name="Fan D."/>
            <person name="Liu Y."/>
            <person name="Guan J."/>
            <person name="Zhang Y."/>
            <person name="Yu S."/>
            <person name="Liu X."/>
            <person name="Zhang Y."/>
            <person name="Hong G."/>
            <person name="Han B."/>
            <person name="Choisne N."/>
            <person name="Demange N."/>
            <person name="Orjeda G."/>
            <person name="Samain S."/>
            <person name="Cattolico L."/>
            <person name="Pelletier E."/>
            <person name="Couloux A."/>
            <person name="Segurens B."/>
            <person name="Wincker P."/>
            <person name="D'Hont A."/>
            <person name="Scarpelli C."/>
            <person name="Weissenbach J."/>
            <person name="Salanoubat M."/>
            <person name="Quetier F."/>
            <person name="Yu Y."/>
            <person name="Kim H.R."/>
            <person name="Rambo T."/>
            <person name="Currie J."/>
            <person name="Collura K."/>
            <person name="Luo M."/>
            <person name="Yang T."/>
            <person name="Ammiraju J.S.S."/>
            <person name="Engler F."/>
            <person name="Soderlund C."/>
            <person name="Wing R.A."/>
            <person name="Palmer L.E."/>
            <person name="de la Bastide M."/>
            <person name="Spiegel L."/>
            <person name="Nascimento L."/>
            <person name="Zutavern T."/>
            <person name="O'Shaughnessy A."/>
            <person name="Dike S."/>
            <person name="Dedhia N."/>
            <person name="Preston R."/>
            <person name="Balija V."/>
            <person name="McCombie W.R."/>
            <person name="Chow T."/>
            <person name="Chen H."/>
            <person name="Chung M."/>
            <person name="Chen C."/>
            <person name="Shaw J."/>
            <person name="Wu H."/>
            <person name="Hsiao K."/>
            <person name="Chao Y."/>
            <person name="Chu M."/>
            <person name="Cheng C."/>
            <person name="Hour A."/>
            <person name="Lee P."/>
            <person name="Lin S."/>
            <person name="Lin Y."/>
            <person name="Liou J."/>
            <person name="Liu S."/>
            <person name="Hsing Y."/>
            <person name="Raghuvanshi S."/>
            <person name="Mohanty A."/>
            <person name="Bharti A.K."/>
            <person name="Gaur A."/>
            <person name="Gupta V."/>
            <person name="Kumar D."/>
            <person name="Ravi V."/>
            <person name="Vij S."/>
            <person name="Kapur A."/>
            <person name="Khurana P."/>
            <person name="Khurana P."/>
            <person name="Khurana J.P."/>
            <person name="Tyagi A.K."/>
            <person name="Gaikwad K."/>
            <person name="Singh A."/>
            <person name="Dalal V."/>
            <person name="Srivastava S."/>
            <person name="Dixit A."/>
            <person name="Pal A.K."/>
            <person name="Ghazi I.A."/>
            <person name="Yadav M."/>
            <person name="Pandit A."/>
            <person name="Bhargava A."/>
            <person name="Sureshbabu K."/>
            <person name="Batra K."/>
            <person name="Sharma T.R."/>
            <person name="Mohapatra T."/>
            <person name="Singh N.K."/>
            <person name="Messing J."/>
            <person name="Nelson A.B."/>
            <person name="Fuks G."/>
            <person name="Kavchok S."/>
            <person name="Keizer G."/>
            <person name="Linton E."/>
            <person name="Llaca V."/>
            <person name="Song R."/>
            <person name="Tanyolac B."/>
            <person name="Young S."/>
            <person name="Ho-Il K."/>
            <person name="Hahn J.H."/>
            <person name="Sangsakoo G."/>
            <person name="Vanavichit A."/>
            <person name="de Mattos Luiz.A.T."/>
            <person name="Zimmer P.D."/>
            <person name="Malone G."/>
            <person name="Dellagostin O."/>
            <person name="de Oliveira A.C."/>
            <person name="Bevan M."/>
            <person name="Bancroft I."/>
            <person name="Minx P."/>
            <person name="Cordum H."/>
            <person name="Wilson R."/>
            <person name="Cheng Z."/>
            <person name="Jin W."/>
            <person name="Jiang J."/>
            <person name="Leong S.A."/>
            <person name="Iwama H."/>
            <person name="Gojobori T."/>
            <person name="Itoh T."/>
            <person name="Niimura Y."/>
            <person name="Fujii Y."/>
            <person name="Habara T."/>
            <person name="Sakai H."/>
            <person name="Sato Y."/>
            <person name="Wilson G."/>
            <person name="Kumar K."/>
            <person name="McCouch S."/>
            <person name="Juretic N."/>
            <person name="Hoen D."/>
            <person name="Wright S."/>
            <person name="Bruskiewich R."/>
            <person name="Bureau T."/>
            <person name="Miyao A."/>
            <person name="Hirochika H."/>
            <person name="Nishikawa T."/>
            <person name="Kadowaki K."/>
            <person name="Sugiura M."/>
            <person name="Burr B."/>
            <person name="Sasaki T."/>
        </authorList>
    </citation>
    <scope>NUCLEOTIDE SEQUENCE [LARGE SCALE GENOMIC DNA]</scope>
    <source>
        <strain evidence="2">cv. Nipponbare</strain>
    </source>
</reference>
<evidence type="ECO:0000313" key="1">
    <source>
        <dbReference type="EMBL" id="BAS82699.1"/>
    </source>
</evidence>
<gene>
    <name evidence="1" type="ordered locus">Os03g0188701</name>
    <name evidence="1" type="ORF">OSNPB_030188701</name>
</gene>
<reference evidence="1 2" key="2">
    <citation type="journal article" date="2013" name="Plant Cell Physiol.">
        <title>Rice Annotation Project Database (RAP-DB): an integrative and interactive database for rice genomics.</title>
        <authorList>
            <person name="Sakai H."/>
            <person name="Lee S.S."/>
            <person name="Tanaka T."/>
            <person name="Numa H."/>
            <person name="Kim J."/>
            <person name="Kawahara Y."/>
            <person name="Wakimoto H."/>
            <person name="Yang C.C."/>
            <person name="Iwamoto M."/>
            <person name="Abe T."/>
            <person name="Yamada Y."/>
            <person name="Muto A."/>
            <person name="Inokuchi H."/>
            <person name="Ikemura T."/>
            <person name="Matsumoto T."/>
            <person name="Sasaki T."/>
            <person name="Itoh T."/>
        </authorList>
    </citation>
    <scope>NUCLEOTIDE SEQUENCE [LARGE SCALE GENOMIC DNA]</scope>
    <source>
        <strain evidence="2">cv. Nipponbare</strain>
    </source>
</reference>
<evidence type="ECO:0000313" key="2">
    <source>
        <dbReference type="Proteomes" id="UP000059680"/>
    </source>
</evidence>
<dbReference type="EMBL" id="AP014959">
    <property type="protein sequence ID" value="BAS82699.1"/>
    <property type="molecule type" value="Genomic_DNA"/>
</dbReference>
<keyword evidence="2" id="KW-1185">Reference proteome</keyword>
<sequence length="105" mass="11886">MRRDVDLTGGGTEIVFVVLCCMHKQIMAMTREDFRRNGIRSKDDLSPFTSFMIYLWHGSVPANITARREKGDNISFLDRVTHAAVARIWPFKLGAASHLASYGVR</sequence>
<organism evidence="1 2">
    <name type="scientific">Oryza sativa subsp. japonica</name>
    <name type="common">Rice</name>
    <dbReference type="NCBI Taxonomy" id="39947"/>
    <lineage>
        <taxon>Eukaryota</taxon>
        <taxon>Viridiplantae</taxon>
        <taxon>Streptophyta</taxon>
        <taxon>Embryophyta</taxon>
        <taxon>Tracheophyta</taxon>
        <taxon>Spermatophyta</taxon>
        <taxon>Magnoliopsida</taxon>
        <taxon>Liliopsida</taxon>
        <taxon>Poales</taxon>
        <taxon>Poaceae</taxon>
        <taxon>BOP clade</taxon>
        <taxon>Oryzoideae</taxon>
        <taxon>Oryzeae</taxon>
        <taxon>Oryzinae</taxon>
        <taxon>Oryza</taxon>
        <taxon>Oryza sativa</taxon>
    </lineage>
</organism>
<proteinExistence type="predicted"/>
<dbReference type="AlphaFoldDB" id="A0A0P0VU79"/>
<dbReference type="InParanoid" id="A0A0P0VU79"/>
<dbReference type="PaxDb" id="39947-A0A0P0VU79"/>